<sequence length="558" mass="62498">MKKRFALILAAALASSAILSACGGNQASETQDPAQETQTDAGGKSEAGAENTSGPKDEVVTMAIISSWDTLNIYNTSGNYGNAVADHMFERLVTRTHDGEILPRLATSWEMSEDNKTMTFHLADTALWHDGEKVTAKDIVFTCRAMTSELVDNYYRSAFNVLEGTNDDGIAENPESLGVEAEGDYTVKFTFKTEKDPDSVLNAFLSFLYVLPQHILDTGDYASINSSSFWSAPVGCGPFKYVKDTAGESLEMEAFTDYYQGCPDFKTLVVRVVPASNLTAGLLNGDIDVVAMGSIPLSDWETIKNSDQVVAASVEDYSYQYMQFNLSDGNQTFQDPKVRNAIDMAINKQMMVDQLMMGEGQVAVGPMPKYHPYYNENIVANTYDPDKAKAMLEEAGFDFGKEYLMLVPKGNQVREQSALLIQQDLQKIGVKVKIETYDFTTLLQMLREGKEDFGLLGGGSNIDPNESSVIVKPHDPRNYSLLTDPKWFELADEGASKVTKEERKEWYDAYQMALVEDQPYIWLYHQNNLWAYSKRLKEIPIEDFVWFNFESWKWKLAD</sequence>
<evidence type="ECO:0000256" key="1">
    <source>
        <dbReference type="ARBA" id="ARBA00005695"/>
    </source>
</evidence>
<feature type="signal peptide" evidence="5">
    <location>
        <begin position="1"/>
        <end position="21"/>
    </location>
</feature>
<dbReference type="Gene3D" id="3.40.190.10">
    <property type="entry name" value="Periplasmic binding protein-like II"/>
    <property type="match status" value="1"/>
</dbReference>
<reference evidence="7" key="1">
    <citation type="submission" date="2023-01" db="EMBL/GenBank/DDBJ databases">
        <title>Human gut microbiome strain richness.</title>
        <authorList>
            <person name="Chen-Liaw A."/>
        </authorList>
    </citation>
    <scope>NUCLEOTIDE SEQUENCE</scope>
    <source>
        <strain evidence="7">B1_m1001713B170214d0_201011</strain>
    </source>
</reference>
<dbReference type="PIRSF" id="PIRSF002741">
    <property type="entry name" value="MppA"/>
    <property type="match status" value="1"/>
</dbReference>
<name>A0AAW6AUP1_CLOSY</name>
<dbReference type="PANTHER" id="PTHR30290">
    <property type="entry name" value="PERIPLASMIC BINDING COMPONENT OF ABC TRANSPORTER"/>
    <property type="match status" value="1"/>
</dbReference>
<dbReference type="InterPro" id="IPR039424">
    <property type="entry name" value="SBP_5"/>
</dbReference>
<dbReference type="Gene3D" id="3.10.105.10">
    <property type="entry name" value="Dipeptide-binding Protein, Domain 3"/>
    <property type="match status" value="1"/>
</dbReference>
<evidence type="ECO:0000313" key="7">
    <source>
        <dbReference type="EMBL" id="MDB2000546.1"/>
    </source>
</evidence>
<feature type="compositionally biased region" description="Polar residues" evidence="4">
    <location>
        <begin position="24"/>
        <end position="40"/>
    </location>
</feature>
<dbReference type="InterPro" id="IPR030678">
    <property type="entry name" value="Peptide/Ni-bd"/>
</dbReference>
<dbReference type="SUPFAM" id="SSF53850">
    <property type="entry name" value="Periplasmic binding protein-like II"/>
    <property type="match status" value="1"/>
</dbReference>
<evidence type="ECO:0000256" key="2">
    <source>
        <dbReference type="ARBA" id="ARBA00022448"/>
    </source>
</evidence>
<dbReference type="EMBL" id="JAQLGM010000021">
    <property type="protein sequence ID" value="MDB2000546.1"/>
    <property type="molecule type" value="Genomic_DNA"/>
</dbReference>
<dbReference type="RefSeq" id="WP_003498321.1">
    <property type="nucleotide sequence ID" value="NZ_JADNHH010000026.1"/>
</dbReference>
<keyword evidence="2" id="KW-0813">Transport</keyword>
<feature type="domain" description="Solute-binding protein family 5" evidence="6">
    <location>
        <begin position="101"/>
        <end position="467"/>
    </location>
</feature>
<dbReference type="PANTHER" id="PTHR30290:SF9">
    <property type="entry name" value="OLIGOPEPTIDE-BINDING PROTEIN APPA"/>
    <property type="match status" value="1"/>
</dbReference>
<dbReference type="GO" id="GO:1904680">
    <property type="term" value="F:peptide transmembrane transporter activity"/>
    <property type="evidence" value="ECO:0007669"/>
    <property type="project" value="TreeGrafter"/>
</dbReference>
<evidence type="ECO:0000256" key="4">
    <source>
        <dbReference type="SAM" id="MobiDB-lite"/>
    </source>
</evidence>
<dbReference type="GO" id="GO:0042597">
    <property type="term" value="C:periplasmic space"/>
    <property type="evidence" value="ECO:0007669"/>
    <property type="project" value="UniProtKB-ARBA"/>
</dbReference>
<evidence type="ECO:0000256" key="5">
    <source>
        <dbReference type="SAM" id="SignalP"/>
    </source>
</evidence>
<feature type="region of interest" description="Disordered" evidence="4">
    <location>
        <begin position="24"/>
        <end position="56"/>
    </location>
</feature>
<evidence type="ECO:0000259" key="6">
    <source>
        <dbReference type="Pfam" id="PF00496"/>
    </source>
</evidence>
<evidence type="ECO:0000256" key="3">
    <source>
        <dbReference type="ARBA" id="ARBA00022729"/>
    </source>
</evidence>
<keyword evidence="3 5" id="KW-0732">Signal</keyword>
<comment type="caution">
    <text evidence="7">The sequence shown here is derived from an EMBL/GenBank/DDBJ whole genome shotgun (WGS) entry which is preliminary data.</text>
</comment>
<dbReference type="AlphaFoldDB" id="A0AAW6AUP1"/>
<proteinExistence type="inferred from homology"/>
<dbReference type="Gene3D" id="3.90.76.10">
    <property type="entry name" value="Dipeptide-binding Protein, Domain 1"/>
    <property type="match status" value="1"/>
</dbReference>
<dbReference type="Proteomes" id="UP001300871">
    <property type="component" value="Unassembled WGS sequence"/>
</dbReference>
<dbReference type="PROSITE" id="PS51257">
    <property type="entry name" value="PROKAR_LIPOPROTEIN"/>
    <property type="match status" value="1"/>
</dbReference>
<feature type="chain" id="PRO_5044477580" evidence="5">
    <location>
        <begin position="22"/>
        <end position="558"/>
    </location>
</feature>
<comment type="similarity">
    <text evidence="1">Belongs to the bacterial solute-binding protein 5 family.</text>
</comment>
<protein>
    <submittedName>
        <fullName evidence="7">ABC transporter substrate-binding protein</fullName>
    </submittedName>
</protein>
<dbReference type="InterPro" id="IPR000914">
    <property type="entry name" value="SBP_5_dom"/>
</dbReference>
<organism evidence="7 8">
    <name type="scientific">Clostridium symbiosum</name>
    <name type="common">Bacteroides symbiosus</name>
    <dbReference type="NCBI Taxonomy" id="1512"/>
    <lineage>
        <taxon>Bacteria</taxon>
        <taxon>Bacillati</taxon>
        <taxon>Bacillota</taxon>
        <taxon>Clostridia</taxon>
        <taxon>Lachnospirales</taxon>
        <taxon>Lachnospiraceae</taxon>
        <taxon>Otoolea</taxon>
    </lineage>
</organism>
<dbReference type="GO" id="GO:0043190">
    <property type="term" value="C:ATP-binding cassette (ABC) transporter complex"/>
    <property type="evidence" value="ECO:0007669"/>
    <property type="project" value="InterPro"/>
</dbReference>
<dbReference type="Pfam" id="PF00496">
    <property type="entry name" value="SBP_bac_5"/>
    <property type="match status" value="1"/>
</dbReference>
<evidence type="ECO:0000313" key="8">
    <source>
        <dbReference type="Proteomes" id="UP001300871"/>
    </source>
</evidence>
<gene>
    <name evidence="7" type="ORF">PM006_10085</name>
</gene>
<dbReference type="GO" id="GO:0015833">
    <property type="term" value="P:peptide transport"/>
    <property type="evidence" value="ECO:0007669"/>
    <property type="project" value="TreeGrafter"/>
</dbReference>
<accession>A0AAW6AUP1</accession>